<evidence type="ECO:0000256" key="2">
    <source>
        <dbReference type="ARBA" id="ARBA00022603"/>
    </source>
</evidence>
<evidence type="ECO:0000256" key="5">
    <source>
        <dbReference type="ARBA" id="ARBA00022747"/>
    </source>
</evidence>
<proteinExistence type="predicted"/>
<evidence type="ECO:0000256" key="3">
    <source>
        <dbReference type="ARBA" id="ARBA00022679"/>
    </source>
</evidence>
<feature type="non-terminal residue" evidence="6">
    <location>
        <position position="185"/>
    </location>
</feature>
<keyword evidence="4" id="KW-0949">S-adenosyl-L-methionine</keyword>
<keyword evidence="3" id="KW-0808">Transferase</keyword>
<gene>
    <name evidence="6" type="ORF">H6A04_12255</name>
</gene>
<keyword evidence="2 6" id="KW-0489">Methyltransferase</keyword>
<name>A0ABS2G4N5_FUSMR</name>
<evidence type="ECO:0000256" key="1">
    <source>
        <dbReference type="ARBA" id="ARBA00011975"/>
    </source>
</evidence>
<dbReference type="Pfam" id="PF13651">
    <property type="entry name" value="EcoRI_methylase"/>
    <property type="match status" value="1"/>
</dbReference>
<keyword evidence="7" id="KW-1185">Reference proteome</keyword>
<evidence type="ECO:0000313" key="6">
    <source>
        <dbReference type="EMBL" id="MBM6876391.1"/>
    </source>
</evidence>
<dbReference type="InterPro" id="IPR001525">
    <property type="entry name" value="C5_MeTfrase"/>
</dbReference>
<dbReference type="InterPro" id="IPR029063">
    <property type="entry name" value="SAM-dependent_MTases_sf"/>
</dbReference>
<dbReference type="EMBL" id="JACJLT010000349">
    <property type="protein sequence ID" value="MBM6876391.1"/>
    <property type="molecule type" value="Genomic_DNA"/>
</dbReference>
<reference evidence="6 7" key="1">
    <citation type="journal article" date="2021" name="Sci. Rep.">
        <title>The distribution of antibiotic resistance genes in chicken gut microbiota commensals.</title>
        <authorList>
            <person name="Juricova H."/>
            <person name="Matiasovicova J."/>
            <person name="Kubasova T."/>
            <person name="Cejkova D."/>
            <person name="Rychlik I."/>
        </authorList>
    </citation>
    <scope>NUCLEOTIDE SEQUENCE [LARGE SCALE GENOMIC DNA]</scope>
    <source>
        <strain evidence="6 7">An425</strain>
    </source>
</reference>
<sequence length="185" mass="21840">YEEEKYLKYDNFDAIHIPKVSEIPYDYDGIMGVPLTYLKYHNDDIFEIIGEANHGSDNEFDLFKPIINGKEMFKRILIKKRKREKEMEFRILDLFCGAGGMSYGMHKNKHFTTKVALDINEKLAQTFRKNISEAELVVGDIKNNDVKKRIIDLSKKNGINMIIKFFTMLSHKFLIFRCNFCYIFL</sequence>
<dbReference type="PANTHER" id="PTHR10629">
    <property type="entry name" value="CYTOSINE-SPECIFIC METHYLTRANSFERASE"/>
    <property type="match status" value="1"/>
</dbReference>
<dbReference type="GO" id="GO:0032259">
    <property type="term" value="P:methylation"/>
    <property type="evidence" value="ECO:0007669"/>
    <property type="project" value="UniProtKB-KW"/>
</dbReference>
<evidence type="ECO:0000256" key="4">
    <source>
        <dbReference type="ARBA" id="ARBA00022691"/>
    </source>
</evidence>
<dbReference type="InterPro" id="IPR025247">
    <property type="entry name" value="EcoRI-like_methylase"/>
</dbReference>
<dbReference type="Pfam" id="PF00145">
    <property type="entry name" value="DNA_methylase"/>
    <property type="match status" value="1"/>
</dbReference>
<feature type="non-terminal residue" evidence="6">
    <location>
        <position position="1"/>
    </location>
</feature>
<organism evidence="6 7">
    <name type="scientific">Fusobacterium mortiferum</name>
    <dbReference type="NCBI Taxonomy" id="850"/>
    <lineage>
        <taxon>Bacteria</taxon>
        <taxon>Fusobacteriati</taxon>
        <taxon>Fusobacteriota</taxon>
        <taxon>Fusobacteriia</taxon>
        <taxon>Fusobacteriales</taxon>
        <taxon>Fusobacteriaceae</taxon>
        <taxon>Fusobacterium</taxon>
    </lineage>
</organism>
<dbReference type="SUPFAM" id="SSF53335">
    <property type="entry name" value="S-adenosyl-L-methionine-dependent methyltransferases"/>
    <property type="match status" value="1"/>
</dbReference>
<evidence type="ECO:0000313" key="7">
    <source>
        <dbReference type="Proteomes" id="UP000728968"/>
    </source>
</evidence>
<comment type="caution">
    <text evidence="6">The sequence shown here is derived from an EMBL/GenBank/DDBJ whole genome shotgun (WGS) entry which is preliminary data.</text>
</comment>
<dbReference type="InterPro" id="IPR050390">
    <property type="entry name" value="C5-Methyltransferase"/>
</dbReference>
<dbReference type="EC" id="2.1.1.37" evidence="1"/>
<accession>A0ABS2G4N5</accession>
<dbReference type="Proteomes" id="UP000728968">
    <property type="component" value="Unassembled WGS sequence"/>
</dbReference>
<keyword evidence="5" id="KW-0680">Restriction system</keyword>
<dbReference type="RefSeq" id="WP_204716978.1">
    <property type="nucleotide sequence ID" value="NZ_JACJLT010000349.1"/>
</dbReference>
<protein>
    <recommendedName>
        <fullName evidence="1">DNA (cytosine-5-)-methyltransferase</fullName>
        <ecNumber evidence="1">2.1.1.37</ecNumber>
    </recommendedName>
</protein>
<dbReference type="Gene3D" id="3.40.50.150">
    <property type="entry name" value="Vaccinia Virus protein VP39"/>
    <property type="match status" value="1"/>
</dbReference>
<dbReference type="PANTHER" id="PTHR10629:SF52">
    <property type="entry name" value="DNA (CYTOSINE-5)-METHYLTRANSFERASE 1"/>
    <property type="match status" value="1"/>
</dbReference>
<dbReference type="GO" id="GO:0008168">
    <property type="term" value="F:methyltransferase activity"/>
    <property type="evidence" value="ECO:0007669"/>
    <property type="project" value="UniProtKB-KW"/>
</dbReference>